<feature type="transmembrane region" description="Helical" evidence="4">
    <location>
        <begin position="304"/>
        <end position="324"/>
    </location>
</feature>
<keyword evidence="6" id="KW-1185">Reference proteome</keyword>
<evidence type="ECO:0000256" key="4">
    <source>
        <dbReference type="SAM" id="Phobius"/>
    </source>
</evidence>
<dbReference type="EMBL" id="BAABFO010000038">
    <property type="protein sequence ID" value="GAA4343428.1"/>
    <property type="molecule type" value="Genomic_DNA"/>
</dbReference>
<feature type="transmembrane region" description="Helical" evidence="4">
    <location>
        <begin position="279"/>
        <end position="298"/>
    </location>
</feature>
<evidence type="ECO:0000313" key="5">
    <source>
        <dbReference type="EMBL" id="GAA4343428.1"/>
    </source>
</evidence>
<dbReference type="PANTHER" id="PTHR23523">
    <property type="match status" value="1"/>
</dbReference>
<feature type="transmembrane region" description="Helical" evidence="4">
    <location>
        <begin position="336"/>
        <end position="360"/>
    </location>
</feature>
<dbReference type="Gene3D" id="1.20.1250.20">
    <property type="entry name" value="MFS general substrate transporter like domains"/>
    <property type="match status" value="1"/>
</dbReference>
<keyword evidence="2 4" id="KW-1133">Transmembrane helix</keyword>
<keyword evidence="1 4" id="KW-0812">Transmembrane</keyword>
<sequence length="396" mass="38916">MATSTRPRQAAAPALLYAGILLIAANLRAPITGVAPLLNLIRPAFGLGTAAAGALTTLPLLAFAAVSPLGARAARAFGLERTLFAALAAIAAGIALRSAGTAACLYLGTAVIGMGIAVGNVLLPSLVKRDFPQRVAATTAAYALAMGLAAALGSALAVPLAHAWGWRGALGAFAVLPLAALAVWAAQLGGHAMPARGAASAPHGGGALWRSALAWQITLFLGLNSTLYYAAVGWLPTILADAGFSPARAGSLHGLLQLATALPGLVLGPLLARLRDQRAPAAAVAGLAAIALLGLLAAPQWAAVWAFMLGFGSGAAIILGLAFVSLRAASAQQAAALSGMAQGIGYLLAAAGPSVVGAIHDGLGGWTVPLAGCAALAAGAAAMGWLAGRNRHIGGA</sequence>
<feature type="transmembrane region" description="Helical" evidence="4">
    <location>
        <begin position="82"/>
        <end position="99"/>
    </location>
</feature>
<dbReference type="InterPro" id="IPR036259">
    <property type="entry name" value="MFS_trans_sf"/>
</dbReference>
<dbReference type="PANTHER" id="PTHR23523:SF2">
    <property type="entry name" value="2-NITROIMIDAZOLE TRANSPORTER"/>
    <property type="match status" value="1"/>
</dbReference>
<gene>
    <name evidence="5" type="ORF">GCM10023144_46380</name>
</gene>
<comment type="caution">
    <text evidence="5">The sequence shown here is derived from an EMBL/GenBank/DDBJ whole genome shotgun (WGS) entry which is preliminary data.</text>
</comment>
<dbReference type="Proteomes" id="UP001501671">
    <property type="component" value="Unassembled WGS sequence"/>
</dbReference>
<dbReference type="Pfam" id="PF07690">
    <property type="entry name" value="MFS_1"/>
    <property type="match status" value="1"/>
</dbReference>
<accession>A0ABP8HRY2</accession>
<feature type="transmembrane region" description="Helical" evidence="4">
    <location>
        <begin position="366"/>
        <end position="387"/>
    </location>
</feature>
<feature type="transmembrane region" description="Helical" evidence="4">
    <location>
        <begin position="164"/>
        <end position="186"/>
    </location>
</feature>
<reference evidence="6" key="1">
    <citation type="journal article" date="2019" name="Int. J. Syst. Evol. Microbiol.">
        <title>The Global Catalogue of Microorganisms (GCM) 10K type strain sequencing project: providing services to taxonomists for standard genome sequencing and annotation.</title>
        <authorList>
            <consortium name="The Broad Institute Genomics Platform"/>
            <consortium name="The Broad Institute Genome Sequencing Center for Infectious Disease"/>
            <person name="Wu L."/>
            <person name="Ma J."/>
        </authorList>
    </citation>
    <scope>NUCLEOTIDE SEQUENCE [LARGE SCALE GENOMIC DNA]</scope>
    <source>
        <strain evidence="6">JCM 17666</strain>
    </source>
</reference>
<feature type="transmembrane region" description="Helical" evidence="4">
    <location>
        <begin position="105"/>
        <end position="123"/>
    </location>
</feature>
<evidence type="ECO:0000256" key="1">
    <source>
        <dbReference type="ARBA" id="ARBA00022692"/>
    </source>
</evidence>
<dbReference type="SUPFAM" id="SSF103473">
    <property type="entry name" value="MFS general substrate transporter"/>
    <property type="match status" value="1"/>
</dbReference>
<evidence type="ECO:0000256" key="2">
    <source>
        <dbReference type="ARBA" id="ARBA00022989"/>
    </source>
</evidence>
<feature type="transmembrane region" description="Helical" evidence="4">
    <location>
        <begin position="207"/>
        <end position="231"/>
    </location>
</feature>
<feature type="transmembrane region" description="Helical" evidence="4">
    <location>
        <begin position="44"/>
        <end position="70"/>
    </location>
</feature>
<dbReference type="InterPro" id="IPR052524">
    <property type="entry name" value="MFS_Cyanate_Porter"/>
</dbReference>
<name>A0ABP8HRY2_9BURK</name>
<dbReference type="InterPro" id="IPR011701">
    <property type="entry name" value="MFS"/>
</dbReference>
<feature type="transmembrane region" description="Helical" evidence="4">
    <location>
        <begin position="251"/>
        <end position="272"/>
    </location>
</feature>
<evidence type="ECO:0000256" key="3">
    <source>
        <dbReference type="ARBA" id="ARBA00023136"/>
    </source>
</evidence>
<feature type="transmembrane region" description="Helical" evidence="4">
    <location>
        <begin position="135"/>
        <end position="158"/>
    </location>
</feature>
<evidence type="ECO:0000313" key="6">
    <source>
        <dbReference type="Proteomes" id="UP001501671"/>
    </source>
</evidence>
<dbReference type="RefSeq" id="WP_345252324.1">
    <property type="nucleotide sequence ID" value="NZ_BAABFO010000038.1"/>
</dbReference>
<proteinExistence type="predicted"/>
<organism evidence="5 6">
    <name type="scientific">Pigmentiphaga soli</name>
    <dbReference type="NCBI Taxonomy" id="1007095"/>
    <lineage>
        <taxon>Bacteria</taxon>
        <taxon>Pseudomonadati</taxon>
        <taxon>Pseudomonadota</taxon>
        <taxon>Betaproteobacteria</taxon>
        <taxon>Burkholderiales</taxon>
        <taxon>Alcaligenaceae</taxon>
        <taxon>Pigmentiphaga</taxon>
    </lineage>
</organism>
<protein>
    <submittedName>
        <fullName evidence="5">CynX/NimT family MFS transporter</fullName>
    </submittedName>
</protein>
<keyword evidence="3 4" id="KW-0472">Membrane</keyword>